<dbReference type="SUPFAM" id="SSF103481">
    <property type="entry name" value="Multidrug resistance efflux transporter EmrE"/>
    <property type="match status" value="2"/>
</dbReference>
<protein>
    <submittedName>
        <fullName evidence="7">EamA-like transporter family protein</fullName>
    </submittedName>
</protein>
<organism evidence="7 8">
    <name type="scientific">Marinomonas spartinae</name>
    <dbReference type="NCBI Taxonomy" id="1792290"/>
    <lineage>
        <taxon>Bacteria</taxon>
        <taxon>Pseudomonadati</taxon>
        <taxon>Pseudomonadota</taxon>
        <taxon>Gammaproteobacteria</taxon>
        <taxon>Oceanospirillales</taxon>
        <taxon>Oceanospirillaceae</taxon>
        <taxon>Marinomonas</taxon>
    </lineage>
</organism>
<keyword evidence="2 5" id="KW-0812">Transmembrane</keyword>
<feature type="transmembrane region" description="Helical" evidence="5">
    <location>
        <begin position="44"/>
        <end position="62"/>
    </location>
</feature>
<evidence type="ECO:0000313" key="8">
    <source>
        <dbReference type="Proteomes" id="UP000092544"/>
    </source>
</evidence>
<dbReference type="Pfam" id="PF00892">
    <property type="entry name" value="EamA"/>
    <property type="match status" value="2"/>
</dbReference>
<evidence type="ECO:0000256" key="2">
    <source>
        <dbReference type="ARBA" id="ARBA00022692"/>
    </source>
</evidence>
<sequence>MAGLANEADLLKKGIIATVVYAFIMSIMGVAAKQVQQTIQVPVLVFWQSVFCIIVLYPQLYGHWQRRSKEVWKIHFLRSVGGFSGFLFYYLALNHIPLVEATLLRYCAPLCVPFVVLVMHKITIPKARWLPLIIGFIGVSLVIQPSIDHIDPWQIVGLLSAVGLAFSMVTTRMLSHQVSGQETMIVYFIISALLSLLLVLVRGDSLVLPMSTWPLVLTVCVTLYLGMYLYTKAYSFAPASIVSPVSYVGVIFSGLWGWAIWGHVPNALAVLGIVFIFFSVLISARMVRRR</sequence>
<gene>
    <name evidence="7" type="ORF">MSP8886_01143</name>
</gene>
<dbReference type="EMBL" id="FLOB01000002">
    <property type="protein sequence ID" value="SBS28368.1"/>
    <property type="molecule type" value="Genomic_DNA"/>
</dbReference>
<reference evidence="7 8" key="1">
    <citation type="submission" date="2016-06" db="EMBL/GenBank/DDBJ databases">
        <authorList>
            <person name="Kjaerup R.B."/>
            <person name="Dalgaard T.S."/>
            <person name="Juul-Madsen H.R."/>
        </authorList>
    </citation>
    <scope>NUCLEOTIDE SEQUENCE [LARGE SCALE GENOMIC DNA]</scope>
    <source>
        <strain evidence="7 8">CECT 8886</strain>
    </source>
</reference>
<feature type="domain" description="EamA" evidence="6">
    <location>
        <begin position="153"/>
        <end position="283"/>
    </location>
</feature>
<dbReference type="PANTHER" id="PTHR22911:SF6">
    <property type="entry name" value="SOLUTE CARRIER FAMILY 35 MEMBER G1"/>
    <property type="match status" value="1"/>
</dbReference>
<feature type="transmembrane region" description="Helical" evidence="5">
    <location>
        <begin position="183"/>
        <end position="201"/>
    </location>
</feature>
<feature type="transmembrane region" description="Helical" evidence="5">
    <location>
        <begin position="129"/>
        <end position="147"/>
    </location>
</feature>
<feature type="transmembrane region" description="Helical" evidence="5">
    <location>
        <begin position="74"/>
        <end position="91"/>
    </location>
</feature>
<dbReference type="PANTHER" id="PTHR22911">
    <property type="entry name" value="ACYL-MALONYL CONDENSING ENZYME-RELATED"/>
    <property type="match status" value="1"/>
</dbReference>
<evidence type="ECO:0000256" key="5">
    <source>
        <dbReference type="SAM" id="Phobius"/>
    </source>
</evidence>
<name>A0A1A8T772_9GAMM</name>
<keyword evidence="4 5" id="KW-0472">Membrane</keyword>
<keyword evidence="3 5" id="KW-1133">Transmembrane helix</keyword>
<feature type="transmembrane region" description="Helical" evidence="5">
    <location>
        <begin position="242"/>
        <end position="261"/>
    </location>
</feature>
<comment type="subcellular location">
    <subcellularLocation>
        <location evidence="1">Membrane</location>
        <topology evidence="1">Multi-pass membrane protein</topology>
    </subcellularLocation>
</comment>
<accession>A0A1A8T772</accession>
<keyword evidence="8" id="KW-1185">Reference proteome</keyword>
<evidence type="ECO:0000259" key="6">
    <source>
        <dbReference type="Pfam" id="PF00892"/>
    </source>
</evidence>
<evidence type="ECO:0000313" key="7">
    <source>
        <dbReference type="EMBL" id="SBS28368.1"/>
    </source>
</evidence>
<feature type="transmembrane region" description="Helical" evidence="5">
    <location>
        <begin position="213"/>
        <end position="230"/>
    </location>
</feature>
<evidence type="ECO:0000256" key="3">
    <source>
        <dbReference type="ARBA" id="ARBA00022989"/>
    </source>
</evidence>
<evidence type="ECO:0000256" key="4">
    <source>
        <dbReference type="ARBA" id="ARBA00023136"/>
    </source>
</evidence>
<dbReference type="Proteomes" id="UP000092544">
    <property type="component" value="Unassembled WGS sequence"/>
</dbReference>
<dbReference type="InterPro" id="IPR037185">
    <property type="entry name" value="EmrE-like"/>
</dbReference>
<feature type="transmembrane region" description="Helical" evidence="5">
    <location>
        <begin position="267"/>
        <end position="287"/>
    </location>
</feature>
<dbReference type="InterPro" id="IPR000620">
    <property type="entry name" value="EamA_dom"/>
</dbReference>
<dbReference type="STRING" id="1792290.MSP8886_01143"/>
<dbReference type="AlphaFoldDB" id="A0A1A8T772"/>
<feature type="domain" description="EamA" evidence="6">
    <location>
        <begin position="13"/>
        <end position="143"/>
    </location>
</feature>
<evidence type="ECO:0000256" key="1">
    <source>
        <dbReference type="ARBA" id="ARBA00004141"/>
    </source>
</evidence>
<feature type="transmembrane region" description="Helical" evidence="5">
    <location>
        <begin position="14"/>
        <end position="32"/>
    </location>
</feature>
<feature type="transmembrane region" description="Helical" evidence="5">
    <location>
        <begin position="153"/>
        <end position="171"/>
    </location>
</feature>
<dbReference type="GO" id="GO:0016020">
    <property type="term" value="C:membrane"/>
    <property type="evidence" value="ECO:0007669"/>
    <property type="project" value="UniProtKB-SubCell"/>
</dbReference>
<proteinExistence type="predicted"/>